<feature type="domain" description="Glutamine amidotransferase" evidence="2">
    <location>
        <begin position="3"/>
        <end position="185"/>
    </location>
</feature>
<dbReference type="FunFam" id="3.40.50.880:FF:000003">
    <property type="entry name" value="Anthranilate synthase component II"/>
    <property type="match status" value="1"/>
</dbReference>
<accession>A0A495A4I0</accession>
<evidence type="ECO:0000256" key="1">
    <source>
        <dbReference type="ARBA" id="ARBA00022962"/>
    </source>
</evidence>
<dbReference type="InterPro" id="IPR017926">
    <property type="entry name" value="GATASE"/>
</dbReference>
<dbReference type="Gene3D" id="3.40.50.880">
    <property type="match status" value="1"/>
</dbReference>
<evidence type="ECO:0000313" key="3">
    <source>
        <dbReference type="EMBL" id="RKQ33207.1"/>
    </source>
</evidence>
<sequence>MILLIDNYDSFTYNLYQYFSEEGIDVKVVRNDVITIKAIELLNPDAIVISPGPGLPEHAGICIEVIQHFYKKIPIFGICLGHQAIAEALGGTLRHAKEIKHGKTSLITHNGQGVFQYLPNPLEVMRYHSIVVEDVPEQLEVTANSIKDDEIMAIKHKQYPVYGVQFHPESIGTVTGKQIIHNFSTQMKEEIEN</sequence>
<protein>
    <submittedName>
        <fullName evidence="3">Aminodeoxychorismate/anthranilate synthase component II</fullName>
    </submittedName>
</protein>
<gene>
    <name evidence="3" type="ORF">D8M06_10545</name>
</gene>
<dbReference type="CDD" id="cd01743">
    <property type="entry name" value="GATase1_Anthranilate_Synthase"/>
    <property type="match status" value="1"/>
</dbReference>
<dbReference type="SUPFAM" id="SSF52317">
    <property type="entry name" value="Class I glutamine amidotransferase-like"/>
    <property type="match status" value="1"/>
</dbReference>
<dbReference type="GO" id="GO:0005829">
    <property type="term" value="C:cytosol"/>
    <property type="evidence" value="ECO:0007669"/>
    <property type="project" value="TreeGrafter"/>
</dbReference>
<proteinExistence type="predicted"/>
<dbReference type="PANTHER" id="PTHR43418">
    <property type="entry name" value="MULTIFUNCTIONAL TRYPTOPHAN BIOSYNTHESIS PROTEIN-RELATED"/>
    <property type="match status" value="1"/>
</dbReference>
<evidence type="ECO:0000313" key="4">
    <source>
        <dbReference type="Proteomes" id="UP000269301"/>
    </source>
</evidence>
<dbReference type="PROSITE" id="PS51273">
    <property type="entry name" value="GATASE_TYPE_1"/>
    <property type="match status" value="1"/>
</dbReference>
<dbReference type="InterPro" id="IPR050472">
    <property type="entry name" value="Anth_synth/Amidotransfase"/>
</dbReference>
<keyword evidence="4" id="KW-1185">Reference proteome</keyword>
<dbReference type="EMBL" id="RBZP01000007">
    <property type="protein sequence ID" value="RKQ33207.1"/>
    <property type="molecule type" value="Genomic_DNA"/>
</dbReference>
<comment type="caution">
    <text evidence="3">The sequence shown here is derived from an EMBL/GenBank/DDBJ whole genome shotgun (WGS) entry which is preliminary data.</text>
</comment>
<evidence type="ECO:0000259" key="2">
    <source>
        <dbReference type="Pfam" id="PF00117"/>
    </source>
</evidence>
<organism evidence="3 4">
    <name type="scientific">Oceanobacillus halophilus</name>
    <dbReference type="NCBI Taxonomy" id="930130"/>
    <lineage>
        <taxon>Bacteria</taxon>
        <taxon>Bacillati</taxon>
        <taxon>Bacillota</taxon>
        <taxon>Bacilli</taxon>
        <taxon>Bacillales</taxon>
        <taxon>Bacillaceae</taxon>
        <taxon>Oceanobacillus</taxon>
    </lineage>
</organism>
<dbReference type="AlphaFoldDB" id="A0A495A4I0"/>
<dbReference type="RefSeq" id="WP_121204369.1">
    <property type="nucleotide sequence ID" value="NZ_RBZP01000007.1"/>
</dbReference>
<dbReference type="GO" id="GO:0004049">
    <property type="term" value="F:anthranilate synthase activity"/>
    <property type="evidence" value="ECO:0007669"/>
    <property type="project" value="TreeGrafter"/>
</dbReference>
<dbReference type="PRINTS" id="PR00099">
    <property type="entry name" value="CPSGATASE"/>
</dbReference>
<reference evidence="3 4" key="1">
    <citation type="journal article" date="2016" name="Int. J. Syst. Evol. Microbiol.">
        <title>Oceanobacillus halophilus sp. nov., a novel moderately halophilic bacterium from a hypersaline lake.</title>
        <authorList>
            <person name="Amoozegar M.A."/>
            <person name="Bagheri M."/>
            <person name="Makhdoumi A."/>
            <person name="Nikou M.M."/>
            <person name="Fazeli S.A.S."/>
            <person name="Schumann P."/>
            <person name="Sproer C."/>
            <person name="Sanchez-Porro C."/>
            <person name="Ventosa A."/>
        </authorList>
    </citation>
    <scope>NUCLEOTIDE SEQUENCE [LARGE SCALE GENOMIC DNA]</scope>
    <source>
        <strain evidence="3 4">DSM 23996</strain>
    </source>
</reference>
<name>A0A495A4I0_9BACI</name>
<dbReference type="InterPro" id="IPR029062">
    <property type="entry name" value="Class_I_gatase-like"/>
</dbReference>
<dbReference type="PRINTS" id="PR00096">
    <property type="entry name" value="GATASE"/>
</dbReference>
<dbReference type="OrthoDB" id="9804328at2"/>
<dbReference type="NCBIfam" id="TIGR00566">
    <property type="entry name" value="trpG_papA"/>
    <property type="match status" value="1"/>
</dbReference>
<dbReference type="Pfam" id="PF00117">
    <property type="entry name" value="GATase"/>
    <property type="match status" value="1"/>
</dbReference>
<keyword evidence="1" id="KW-0315">Glutamine amidotransferase</keyword>
<dbReference type="PANTHER" id="PTHR43418:SF4">
    <property type="entry name" value="MULTIFUNCTIONAL TRYPTOPHAN BIOSYNTHESIS PROTEIN"/>
    <property type="match status" value="1"/>
</dbReference>
<dbReference type="PRINTS" id="PR00097">
    <property type="entry name" value="ANTSNTHASEII"/>
</dbReference>
<dbReference type="GO" id="GO:0000162">
    <property type="term" value="P:L-tryptophan biosynthetic process"/>
    <property type="evidence" value="ECO:0007669"/>
    <property type="project" value="TreeGrafter"/>
</dbReference>
<dbReference type="InterPro" id="IPR006221">
    <property type="entry name" value="TrpG/PapA_dom"/>
</dbReference>
<dbReference type="Proteomes" id="UP000269301">
    <property type="component" value="Unassembled WGS sequence"/>
</dbReference>